<dbReference type="Proteomes" id="UP000182692">
    <property type="component" value="Unassembled WGS sequence"/>
</dbReference>
<dbReference type="AlphaFoldDB" id="A0A1I5KBU0"/>
<gene>
    <name evidence="1" type="ORF">SAMN03084138_00570</name>
</gene>
<dbReference type="EMBL" id="FOWR01000003">
    <property type="protein sequence ID" value="SFO82544.1"/>
    <property type="molecule type" value="Genomic_DNA"/>
</dbReference>
<sequence length="49" mass="5457">MSRAASDLFLFHPRAASWLKVDEAKLESKALVIYPKGTSAECYRLAMAI</sequence>
<organism evidence="1 2">
    <name type="scientific">Enterovibrio norvegicus DSM 15893</name>
    <dbReference type="NCBI Taxonomy" id="1121869"/>
    <lineage>
        <taxon>Bacteria</taxon>
        <taxon>Pseudomonadati</taxon>
        <taxon>Pseudomonadota</taxon>
        <taxon>Gammaproteobacteria</taxon>
        <taxon>Vibrionales</taxon>
        <taxon>Vibrionaceae</taxon>
        <taxon>Enterovibrio</taxon>
    </lineage>
</organism>
<evidence type="ECO:0000313" key="1">
    <source>
        <dbReference type="EMBL" id="SFO82544.1"/>
    </source>
</evidence>
<accession>A0A1I5KBU0</accession>
<proteinExistence type="predicted"/>
<protein>
    <submittedName>
        <fullName evidence="1">Uncharacterized protein</fullName>
    </submittedName>
</protein>
<name>A0A1I5KBU0_9GAMM</name>
<evidence type="ECO:0000313" key="2">
    <source>
        <dbReference type="Proteomes" id="UP000182692"/>
    </source>
</evidence>
<reference evidence="1 2" key="1">
    <citation type="submission" date="2016-10" db="EMBL/GenBank/DDBJ databases">
        <authorList>
            <person name="de Groot N.N."/>
        </authorList>
    </citation>
    <scope>NUCLEOTIDE SEQUENCE [LARGE SCALE GENOMIC DNA]</scope>
    <source>
        <strain evidence="1 2">DSM 15893</strain>
    </source>
</reference>